<dbReference type="AlphaFoldDB" id="A0AAV4DSE4"/>
<evidence type="ECO:0000256" key="2">
    <source>
        <dbReference type="ARBA" id="ARBA00022771"/>
    </source>
</evidence>
<comment type="caution">
    <text evidence="12">The sequence shown here is derived from an EMBL/GenBank/DDBJ whole genome shotgun (WGS) entry which is preliminary data.</text>
</comment>
<accession>A0AAV4DSE4</accession>
<feature type="compositionally biased region" description="Low complexity" evidence="9">
    <location>
        <begin position="308"/>
        <end position="317"/>
    </location>
</feature>
<dbReference type="SUPFAM" id="SSF57716">
    <property type="entry name" value="Glucocorticoid receptor-like (DNA-binding domain)"/>
    <property type="match status" value="1"/>
</dbReference>
<keyword evidence="13" id="KW-1185">Reference proteome</keyword>
<dbReference type="Gene3D" id="1.10.565.10">
    <property type="entry name" value="Retinoid X Receptor"/>
    <property type="match status" value="1"/>
</dbReference>
<keyword evidence="5" id="KW-0238">DNA-binding</keyword>
<dbReference type="GO" id="GO:0045944">
    <property type="term" value="P:positive regulation of transcription by RNA polymerase II"/>
    <property type="evidence" value="ECO:0007669"/>
    <property type="project" value="TreeGrafter"/>
</dbReference>
<feature type="compositionally biased region" description="Polar residues" evidence="9">
    <location>
        <begin position="465"/>
        <end position="483"/>
    </location>
</feature>
<evidence type="ECO:0000256" key="4">
    <source>
        <dbReference type="ARBA" id="ARBA00023015"/>
    </source>
</evidence>
<feature type="domain" description="Nuclear receptor" evidence="10">
    <location>
        <begin position="125"/>
        <end position="198"/>
    </location>
</feature>
<gene>
    <name evidence="12" type="ORF">PoB_007357000</name>
</gene>
<proteinExistence type="predicted"/>
<feature type="compositionally biased region" description="Basic and acidic residues" evidence="9">
    <location>
        <begin position="865"/>
        <end position="875"/>
    </location>
</feature>
<feature type="compositionally biased region" description="Polar residues" evidence="9">
    <location>
        <begin position="876"/>
        <end position="891"/>
    </location>
</feature>
<dbReference type="Pfam" id="PF00104">
    <property type="entry name" value="Hormone_recep"/>
    <property type="match status" value="1"/>
</dbReference>
<keyword evidence="2" id="KW-0863">Zinc-finger</keyword>
<dbReference type="Gene3D" id="3.30.50.10">
    <property type="entry name" value="Erythroid Transcription Factor GATA-1, subunit A"/>
    <property type="match status" value="1"/>
</dbReference>
<dbReference type="GO" id="GO:0008270">
    <property type="term" value="F:zinc ion binding"/>
    <property type="evidence" value="ECO:0007669"/>
    <property type="project" value="UniProtKB-KW"/>
</dbReference>
<dbReference type="InterPro" id="IPR000536">
    <property type="entry name" value="Nucl_hrmn_rcpt_lig-bd"/>
</dbReference>
<feature type="compositionally biased region" description="Acidic residues" evidence="9">
    <location>
        <begin position="79"/>
        <end position="104"/>
    </location>
</feature>
<name>A0AAV4DSE4_9GAST</name>
<feature type="compositionally biased region" description="Basic and acidic residues" evidence="9">
    <location>
        <begin position="1"/>
        <end position="13"/>
    </location>
</feature>
<evidence type="ECO:0000313" key="12">
    <source>
        <dbReference type="EMBL" id="GFO47065.1"/>
    </source>
</evidence>
<keyword evidence="8" id="KW-0539">Nucleus</keyword>
<feature type="compositionally biased region" description="Low complexity" evidence="9">
    <location>
        <begin position="505"/>
        <end position="526"/>
    </location>
</feature>
<feature type="domain" description="NR LBD" evidence="11">
    <location>
        <begin position="603"/>
        <end position="840"/>
    </location>
</feature>
<feature type="region of interest" description="Disordered" evidence="9">
    <location>
        <begin position="1"/>
        <end position="24"/>
    </location>
</feature>
<feature type="compositionally biased region" description="Low complexity" evidence="9">
    <location>
        <begin position="937"/>
        <end position="947"/>
    </location>
</feature>
<dbReference type="SUPFAM" id="SSF48508">
    <property type="entry name" value="Nuclear receptor ligand-binding domain"/>
    <property type="match status" value="1"/>
</dbReference>
<feature type="compositionally biased region" description="Basic residues" evidence="9">
    <location>
        <begin position="357"/>
        <end position="377"/>
    </location>
</feature>
<dbReference type="GO" id="GO:0000122">
    <property type="term" value="P:negative regulation of transcription by RNA polymerase II"/>
    <property type="evidence" value="ECO:0007669"/>
    <property type="project" value="TreeGrafter"/>
</dbReference>
<feature type="compositionally biased region" description="Low complexity" evidence="9">
    <location>
        <begin position="338"/>
        <end position="351"/>
    </location>
</feature>
<feature type="region of interest" description="Disordered" evidence="9">
    <location>
        <begin position="308"/>
        <end position="403"/>
    </location>
</feature>
<evidence type="ECO:0000256" key="9">
    <source>
        <dbReference type="SAM" id="MobiDB-lite"/>
    </source>
</evidence>
<evidence type="ECO:0000259" key="11">
    <source>
        <dbReference type="PROSITE" id="PS51843"/>
    </source>
</evidence>
<dbReference type="PANTHER" id="PTHR24082:SF283">
    <property type="entry name" value="NUCLEAR HORMONE RECEPTOR HR96"/>
    <property type="match status" value="1"/>
</dbReference>
<dbReference type="PANTHER" id="PTHR24082">
    <property type="entry name" value="NUCLEAR HORMONE RECEPTOR"/>
    <property type="match status" value="1"/>
</dbReference>
<feature type="region of interest" description="Disordered" evidence="9">
    <location>
        <begin position="865"/>
        <end position="947"/>
    </location>
</feature>
<dbReference type="SMART" id="SM00399">
    <property type="entry name" value="ZnF_C4"/>
    <property type="match status" value="1"/>
</dbReference>
<dbReference type="PROSITE" id="PS51843">
    <property type="entry name" value="NR_LBD"/>
    <property type="match status" value="1"/>
</dbReference>
<feature type="compositionally biased region" description="Basic and acidic residues" evidence="9">
    <location>
        <begin position="903"/>
        <end position="915"/>
    </location>
</feature>
<evidence type="ECO:0000256" key="8">
    <source>
        <dbReference type="ARBA" id="ARBA00023242"/>
    </source>
</evidence>
<dbReference type="PROSITE" id="PS00031">
    <property type="entry name" value="NUCLEAR_REC_DBD_1"/>
    <property type="match status" value="1"/>
</dbReference>
<dbReference type="InterPro" id="IPR050234">
    <property type="entry name" value="Nuclear_hormone_rcpt_NR1"/>
</dbReference>
<feature type="compositionally biased region" description="Polar residues" evidence="9">
    <location>
        <begin position="318"/>
        <end position="328"/>
    </location>
</feature>
<feature type="region of interest" description="Disordered" evidence="9">
    <location>
        <begin position="444"/>
        <end position="526"/>
    </location>
</feature>
<dbReference type="InterPro" id="IPR035500">
    <property type="entry name" value="NHR-like_dom_sf"/>
</dbReference>
<keyword evidence="4" id="KW-0805">Transcription regulation</keyword>
<dbReference type="SMART" id="SM00430">
    <property type="entry name" value="HOLI"/>
    <property type="match status" value="1"/>
</dbReference>
<evidence type="ECO:0000256" key="1">
    <source>
        <dbReference type="ARBA" id="ARBA00022723"/>
    </source>
</evidence>
<evidence type="ECO:0000256" key="6">
    <source>
        <dbReference type="ARBA" id="ARBA00023163"/>
    </source>
</evidence>
<dbReference type="Pfam" id="PF00105">
    <property type="entry name" value="zf-C4"/>
    <property type="match status" value="1"/>
</dbReference>
<keyword evidence="1" id="KW-0479">Metal-binding</keyword>
<evidence type="ECO:0000256" key="3">
    <source>
        <dbReference type="ARBA" id="ARBA00022833"/>
    </source>
</evidence>
<dbReference type="PRINTS" id="PR00047">
    <property type="entry name" value="STROIDFINGER"/>
</dbReference>
<feature type="compositionally biased region" description="Basic residues" evidence="9">
    <location>
        <begin position="385"/>
        <end position="399"/>
    </location>
</feature>
<feature type="region of interest" description="Disordered" evidence="9">
    <location>
        <begin position="247"/>
        <end position="268"/>
    </location>
</feature>
<feature type="region of interest" description="Disordered" evidence="9">
    <location>
        <begin position="74"/>
        <end position="104"/>
    </location>
</feature>
<evidence type="ECO:0000313" key="13">
    <source>
        <dbReference type="Proteomes" id="UP000735302"/>
    </source>
</evidence>
<reference evidence="12 13" key="1">
    <citation type="journal article" date="2021" name="Elife">
        <title>Chloroplast acquisition without the gene transfer in kleptoplastic sea slugs, Plakobranchus ocellatus.</title>
        <authorList>
            <person name="Maeda T."/>
            <person name="Takahashi S."/>
            <person name="Yoshida T."/>
            <person name="Shimamura S."/>
            <person name="Takaki Y."/>
            <person name="Nagai Y."/>
            <person name="Toyoda A."/>
            <person name="Suzuki Y."/>
            <person name="Arimoto A."/>
            <person name="Ishii H."/>
            <person name="Satoh N."/>
            <person name="Nishiyama T."/>
            <person name="Hasebe M."/>
            <person name="Maruyama T."/>
            <person name="Minagawa J."/>
            <person name="Obokata J."/>
            <person name="Shigenobu S."/>
        </authorList>
    </citation>
    <scope>NUCLEOTIDE SEQUENCE [LARGE SCALE GENOMIC DNA]</scope>
</reference>
<evidence type="ECO:0000256" key="5">
    <source>
        <dbReference type="ARBA" id="ARBA00023125"/>
    </source>
</evidence>
<dbReference type="EMBL" id="BLXT01008249">
    <property type="protein sequence ID" value="GFO47065.1"/>
    <property type="molecule type" value="Genomic_DNA"/>
</dbReference>
<keyword evidence="6" id="KW-0804">Transcription</keyword>
<dbReference type="Proteomes" id="UP000735302">
    <property type="component" value="Unassembled WGS sequence"/>
</dbReference>
<dbReference type="PROSITE" id="PS51030">
    <property type="entry name" value="NUCLEAR_REC_DBD_2"/>
    <property type="match status" value="1"/>
</dbReference>
<organism evidence="12 13">
    <name type="scientific">Plakobranchus ocellatus</name>
    <dbReference type="NCBI Taxonomy" id="259542"/>
    <lineage>
        <taxon>Eukaryota</taxon>
        <taxon>Metazoa</taxon>
        <taxon>Spiralia</taxon>
        <taxon>Lophotrochozoa</taxon>
        <taxon>Mollusca</taxon>
        <taxon>Gastropoda</taxon>
        <taxon>Heterobranchia</taxon>
        <taxon>Euthyneura</taxon>
        <taxon>Panpulmonata</taxon>
        <taxon>Sacoglossa</taxon>
        <taxon>Placobranchoidea</taxon>
        <taxon>Plakobranchidae</taxon>
        <taxon>Plakobranchus</taxon>
    </lineage>
</organism>
<keyword evidence="7 12" id="KW-0675">Receptor</keyword>
<dbReference type="InterPro" id="IPR013088">
    <property type="entry name" value="Znf_NHR/GATA"/>
</dbReference>
<protein>
    <submittedName>
        <fullName evidence="12">Vitamin D3 receptor a</fullName>
    </submittedName>
</protein>
<sequence>MAVKDDARQKEVLTSEAVRPTDTDIDSSLSTEISVEINSGVNLTSIYTERDCLLFRTPSVYVHFCIICRDDDGDKGEKDDGDDDNDDDDDGGGGGGDDDDEYDNTAELCSSSDMDVSSATHGKPEKICLVCGDKALGYNFNAVSCESCKAFFRRNAHKNIRGRCEGHCEVTVESRSFCKRCRLAKCFTVGMRKDMILNEEQKKQRKQKIITNKLRRQGQLTPGVSMPGVSVPYGAPFQQHYLKPGTPRDLHLTEIPGTAPGKPSGEDFMMSRPHHIRSHLMAQHYPRHHDLYPMGGYPVNLGKSSASQAVSTASSPSLTSYNCSNQPFTTPPGERDASASASSSSSSPAASLQHTKYYPHPRHHHNHHHHHHHHHHEQQREQHLHHDRQHYNHQSHHNQSRSCNKLPKYHHFEQHERSHNEQAPPKAQIQHVPSMHIKQEVPDSIADSPEATSTHSPLPKFSPQPHVQQPQFTHSPKKASSINYPGGLHHQAASLYPSPQNHLQSSTIPTSTTTPSPISPSSTTSPRLCITPTSSTFLPTAQATVFTATPTKITTSSTSSFTNSGNSFEANDTTAATVHHKIVPWSQSQELVEAAINSLGPEGASDVREMMHAMEVGTFFGGNRLIKAIPNTPEEFVNTAELFVRKVIKFAKNLRPFKSLVRSDQVGLLKSSVVDIMMLRSAVNYDPFSETWNLNTKGCMTQGADQAAGARISADILKSGSSNTKKLFMTYSRFIKSLMSLVHGDRVVLELLILMSLFAADRVPLEQHDRIQGVQENYAYLLHRYVAHRFDMEPTLFARIVMKLADLRDINEIHSDMLLHLKVDELDPLLVEIFELPPSADSDADAEMGPAADENVKQPVEETKNYGVSGDEHSVKSSASPTSTNPLSEPSAQCPVPAGQSPHIDHYPLKQEQKFRSRLQSPQPDPLPLPSPKDDTPAMASPASMGMGSSVGRTNFAFSPTGVPMAASESLPPGLPLPVLSSPFVSSASNAAISCRRKSESLDLYSPAKDAAIRGRCMSMTARPAEQSDLNARASNF</sequence>
<dbReference type="GO" id="GO:0004879">
    <property type="term" value="F:nuclear receptor activity"/>
    <property type="evidence" value="ECO:0007669"/>
    <property type="project" value="TreeGrafter"/>
</dbReference>
<evidence type="ECO:0000256" key="7">
    <source>
        <dbReference type="ARBA" id="ARBA00023170"/>
    </source>
</evidence>
<dbReference type="GO" id="GO:0000978">
    <property type="term" value="F:RNA polymerase II cis-regulatory region sequence-specific DNA binding"/>
    <property type="evidence" value="ECO:0007669"/>
    <property type="project" value="TreeGrafter"/>
</dbReference>
<feature type="region of interest" description="Disordered" evidence="9">
    <location>
        <begin position="412"/>
        <end position="431"/>
    </location>
</feature>
<dbReference type="GO" id="GO:0030154">
    <property type="term" value="P:cell differentiation"/>
    <property type="evidence" value="ECO:0007669"/>
    <property type="project" value="TreeGrafter"/>
</dbReference>
<dbReference type="InterPro" id="IPR001628">
    <property type="entry name" value="Znf_hrmn_rcpt"/>
</dbReference>
<keyword evidence="3" id="KW-0862">Zinc</keyword>
<evidence type="ECO:0000259" key="10">
    <source>
        <dbReference type="PROSITE" id="PS51030"/>
    </source>
</evidence>